<proteinExistence type="predicted"/>
<sequence>MTLAVLPNDYLSISYEGFKRYLCGDVPVLFVGHVSLRNHFCLVYTTKTAKGDRKDKADIFGRRNLYGCLLCCHLVESDGRCEKHYMLVLL</sequence>
<name>A0A0A9DGF0_ARUDO</name>
<evidence type="ECO:0000313" key="1">
    <source>
        <dbReference type="EMBL" id="JAD82852.1"/>
    </source>
</evidence>
<reference evidence="1" key="2">
    <citation type="journal article" date="2015" name="Data Brief">
        <title>Shoot transcriptome of the giant reed, Arundo donax.</title>
        <authorList>
            <person name="Barrero R.A."/>
            <person name="Guerrero F.D."/>
            <person name="Moolhuijzen P."/>
            <person name="Goolsby J.A."/>
            <person name="Tidwell J."/>
            <person name="Bellgard S.E."/>
            <person name="Bellgard M.I."/>
        </authorList>
    </citation>
    <scope>NUCLEOTIDE SEQUENCE</scope>
    <source>
        <tissue evidence="1">Shoot tissue taken approximately 20 cm above the soil surface</tissue>
    </source>
</reference>
<accession>A0A0A9DGF0</accession>
<reference evidence="1" key="1">
    <citation type="submission" date="2014-09" db="EMBL/GenBank/DDBJ databases">
        <authorList>
            <person name="Magalhaes I.L.F."/>
            <person name="Oliveira U."/>
            <person name="Santos F.R."/>
            <person name="Vidigal T.H.D.A."/>
            <person name="Brescovit A.D."/>
            <person name="Santos A.J."/>
        </authorList>
    </citation>
    <scope>NUCLEOTIDE SEQUENCE</scope>
    <source>
        <tissue evidence="1">Shoot tissue taken approximately 20 cm above the soil surface</tissue>
    </source>
</reference>
<organism evidence="1">
    <name type="scientific">Arundo donax</name>
    <name type="common">Giant reed</name>
    <name type="synonym">Donax arundinaceus</name>
    <dbReference type="NCBI Taxonomy" id="35708"/>
    <lineage>
        <taxon>Eukaryota</taxon>
        <taxon>Viridiplantae</taxon>
        <taxon>Streptophyta</taxon>
        <taxon>Embryophyta</taxon>
        <taxon>Tracheophyta</taxon>
        <taxon>Spermatophyta</taxon>
        <taxon>Magnoliopsida</taxon>
        <taxon>Liliopsida</taxon>
        <taxon>Poales</taxon>
        <taxon>Poaceae</taxon>
        <taxon>PACMAD clade</taxon>
        <taxon>Arundinoideae</taxon>
        <taxon>Arundineae</taxon>
        <taxon>Arundo</taxon>
    </lineage>
</organism>
<dbReference type="AlphaFoldDB" id="A0A0A9DGF0"/>
<protein>
    <submittedName>
        <fullName evidence="1">Uncharacterized protein</fullName>
    </submittedName>
</protein>
<dbReference type="EMBL" id="GBRH01215043">
    <property type="protein sequence ID" value="JAD82852.1"/>
    <property type="molecule type" value="Transcribed_RNA"/>
</dbReference>